<keyword evidence="3" id="KW-0862">Zinc</keyword>
<gene>
    <name evidence="7" type="ORF">EK21DRAFT_84036</name>
</gene>
<comment type="caution">
    <text evidence="7">The sequence shown here is derived from an EMBL/GenBank/DDBJ whole genome shotgun (WGS) entry which is preliminary data.</text>
</comment>
<feature type="region of interest" description="Disordered" evidence="5">
    <location>
        <begin position="170"/>
        <end position="250"/>
    </location>
</feature>
<name>A0A9P4HJC6_9PLEO</name>
<evidence type="ECO:0000259" key="6">
    <source>
        <dbReference type="PROSITE" id="PS50089"/>
    </source>
</evidence>
<dbReference type="PROSITE" id="PS50089">
    <property type="entry name" value="ZF_RING_2"/>
    <property type="match status" value="1"/>
</dbReference>
<feature type="compositionally biased region" description="Low complexity" evidence="5">
    <location>
        <begin position="194"/>
        <end position="216"/>
    </location>
</feature>
<organism evidence="7 8">
    <name type="scientific">Setomelanomma holmii</name>
    <dbReference type="NCBI Taxonomy" id="210430"/>
    <lineage>
        <taxon>Eukaryota</taxon>
        <taxon>Fungi</taxon>
        <taxon>Dikarya</taxon>
        <taxon>Ascomycota</taxon>
        <taxon>Pezizomycotina</taxon>
        <taxon>Dothideomycetes</taxon>
        <taxon>Pleosporomycetidae</taxon>
        <taxon>Pleosporales</taxon>
        <taxon>Pleosporineae</taxon>
        <taxon>Phaeosphaeriaceae</taxon>
        <taxon>Setomelanomma</taxon>
    </lineage>
</organism>
<sequence>MDETNLNRSAWHPMPMSHGAEPSAPPFPHAPSYQSFEHPPYHASRNRRNDVDPVQLPNVCPPTMSNQFQRPNLYHGNFAGTENQPPPTCPYWQHAAGQHRMAPSFYSGFHAERSGTNGPGGMDGMQFSTPQPMMHSYSNQLPHYLPGYDGSSPPRLPANSFENGQHYAAMSAHPPTRGFGEPYASPAVTPNRGSPSRPRQSYQHSRRQSQQESQRYGNRAFDHPGRRMAGSFQTQDYRREGDQAPMSNRRDYDNYAQDHFQMRSSSDVEEAAARTPPSSRVRRISNHARPHSYVRAIIDPNVRTHQQLEDLKAKLSRQIAGDIPSDASAACDICAKDYSSTHVKPCEEEEVAIELACGHRFGEFCIFQWFDTCVKHKNKVTCPMCRKQLIEPSRFPRAFLDTYDRGAAWQYIVGRVDFGNDMQREA</sequence>
<reference evidence="7" key="1">
    <citation type="journal article" date="2020" name="Stud. Mycol.">
        <title>101 Dothideomycetes genomes: a test case for predicting lifestyles and emergence of pathogens.</title>
        <authorList>
            <person name="Haridas S."/>
            <person name="Albert R."/>
            <person name="Binder M."/>
            <person name="Bloem J."/>
            <person name="Labutti K."/>
            <person name="Salamov A."/>
            <person name="Andreopoulos B."/>
            <person name="Baker S."/>
            <person name="Barry K."/>
            <person name="Bills G."/>
            <person name="Bluhm B."/>
            <person name="Cannon C."/>
            <person name="Castanera R."/>
            <person name="Culley D."/>
            <person name="Daum C."/>
            <person name="Ezra D."/>
            <person name="Gonzalez J."/>
            <person name="Henrissat B."/>
            <person name="Kuo A."/>
            <person name="Liang C."/>
            <person name="Lipzen A."/>
            <person name="Lutzoni F."/>
            <person name="Magnuson J."/>
            <person name="Mondo S."/>
            <person name="Nolan M."/>
            <person name="Ohm R."/>
            <person name="Pangilinan J."/>
            <person name="Park H.-J."/>
            <person name="Ramirez L."/>
            <person name="Alfaro M."/>
            <person name="Sun H."/>
            <person name="Tritt A."/>
            <person name="Yoshinaga Y."/>
            <person name="Zwiers L.-H."/>
            <person name="Turgeon B."/>
            <person name="Goodwin S."/>
            <person name="Spatafora J."/>
            <person name="Crous P."/>
            <person name="Grigoriev I."/>
        </authorList>
    </citation>
    <scope>NUCLEOTIDE SEQUENCE</scope>
    <source>
        <strain evidence="7">CBS 110217</strain>
    </source>
</reference>
<evidence type="ECO:0000313" key="8">
    <source>
        <dbReference type="Proteomes" id="UP000799777"/>
    </source>
</evidence>
<dbReference type="InterPro" id="IPR018957">
    <property type="entry name" value="Znf_C3HC4_RING-type"/>
</dbReference>
<feature type="compositionally biased region" description="Basic and acidic residues" evidence="5">
    <location>
        <begin position="236"/>
        <end position="250"/>
    </location>
</feature>
<protein>
    <recommendedName>
        <fullName evidence="6">RING-type domain-containing protein</fullName>
    </recommendedName>
</protein>
<evidence type="ECO:0000256" key="1">
    <source>
        <dbReference type="ARBA" id="ARBA00022723"/>
    </source>
</evidence>
<evidence type="ECO:0000256" key="2">
    <source>
        <dbReference type="ARBA" id="ARBA00022771"/>
    </source>
</evidence>
<keyword evidence="2 4" id="KW-0863">Zinc-finger</keyword>
<feature type="domain" description="RING-type" evidence="6">
    <location>
        <begin position="331"/>
        <end position="386"/>
    </location>
</feature>
<proteinExistence type="predicted"/>
<dbReference type="GO" id="GO:0008270">
    <property type="term" value="F:zinc ion binding"/>
    <property type="evidence" value="ECO:0007669"/>
    <property type="project" value="UniProtKB-KW"/>
</dbReference>
<keyword evidence="1" id="KW-0479">Metal-binding</keyword>
<dbReference type="Pfam" id="PF00097">
    <property type="entry name" value="zf-C3HC4"/>
    <property type="match status" value="1"/>
</dbReference>
<evidence type="ECO:0000256" key="3">
    <source>
        <dbReference type="ARBA" id="ARBA00022833"/>
    </source>
</evidence>
<evidence type="ECO:0000313" key="7">
    <source>
        <dbReference type="EMBL" id="KAF2036341.1"/>
    </source>
</evidence>
<keyword evidence="8" id="KW-1185">Reference proteome</keyword>
<dbReference type="InterPro" id="IPR001841">
    <property type="entry name" value="Znf_RING"/>
</dbReference>
<dbReference type="OrthoDB" id="8062037at2759"/>
<dbReference type="Gene3D" id="3.30.40.10">
    <property type="entry name" value="Zinc/RING finger domain, C3HC4 (zinc finger)"/>
    <property type="match status" value="1"/>
</dbReference>
<dbReference type="Proteomes" id="UP000799777">
    <property type="component" value="Unassembled WGS sequence"/>
</dbReference>
<dbReference type="SUPFAM" id="SSF57850">
    <property type="entry name" value="RING/U-box"/>
    <property type="match status" value="1"/>
</dbReference>
<dbReference type="EMBL" id="ML978155">
    <property type="protein sequence ID" value="KAF2036341.1"/>
    <property type="molecule type" value="Genomic_DNA"/>
</dbReference>
<accession>A0A9P4HJC6</accession>
<feature type="region of interest" description="Disordered" evidence="5">
    <location>
        <begin position="1"/>
        <end position="55"/>
    </location>
</feature>
<dbReference type="AlphaFoldDB" id="A0A9P4HJC6"/>
<evidence type="ECO:0000256" key="4">
    <source>
        <dbReference type="PROSITE-ProRule" id="PRU00175"/>
    </source>
</evidence>
<dbReference type="InterPro" id="IPR013083">
    <property type="entry name" value="Znf_RING/FYVE/PHD"/>
</dbReference>
<evidence type="ECO:0000256" key="5">
    <source>
        <dbReference type="SAM" id="MobiDB-lite"/>
    </source>
</evidence>